<dbReference type="Proteomes" id="UP000279306">
    <property type="component" value="Chromosome"/>
</dbReference>
<evidence type="ECO:0000259" key="1">
    <source>
        <dbReference type="PROSITE" id="PS50943"/>
    </source>
</evidence>
<keyword evidence="3" id="KW-1185">Reference proteome</keyword>
<dbReference type="SMART" id="SM00530">
    <property type="entry name" value="HTH_XRE"/>
    <property type="match status" value="1"/>
</dbReference>
<dbReference type="InterPro" id="IPR041413">
    <property type="entry name" value="MLTR_LBD"/>
</dbReference>
<dbReference type="PROSITE" id="PS50943">
    <property type="entry name" value="HTH_CROC1"/>
    <property type="match status" value="1"/>
</dbReference>
<dbReference type="Pfam" id="PF13560">
    <property type="entry name" value="HTH_31"/>
    <property type="match status" value="1"/>
</dbReference>
<gene>
    <name evidence="2" type="ORF">NCTC10437_00227</name>
</gene>
<dbReference type="Pfam" id="PF17765">
    <property type="entry name" value="MLTR_LBD"/>
    <property type="match status" value="1"/>
</dbReference>
<dbReference type="PANTHER" id="PTHR35010:SF2">
    <property type="entry name" value="BLL4672 PROTEIN"/>
    <property type="match status" value="1"/>
</dbReference>
<reference evidence="2 3" key="1">
    <citation type="submission" date="2018-12" db="EMBL/GenBank/DDBJ databases">
        <authorList>
            <consortium name="Pathogen Informatics"/>
        </authorList>
    </citation>
    <scope>NUCLEOTIDE SEQUENCE [LARGE SCALE GENOMIC DNA]</scope>
    <source>
        <strain evidence="2 3">NCTC10437</strain>
    </source>
</reference>
<dbReference type="PANTHER" id="PTHR35010">
    <property type="entry name" value="BLL4672 PROTEIN-RELATED"/>
    <property type="match status" value="1"/>
</dbReference>
<evidence type="ECO:0000313" key="3">
    <source>
        <dbReference type="Proteomes" id="UP000279306"/>
    </source>
</evidence>
<dbReference type="CDD" id="cd00093">
    <property type="entry name" value="HTH_XRE"/>
    <property type="match status" value="1"/>
</dbReference>
<dbReference type="SUPFAM" id="SSF47413">
    <property type="entry name" value="lambda repressor-like DNA-binding domains"/>
    <property type="match status" value="1"/>
</dbReference>
<dbReference type="GO" id="GO:0003677">
    <property type="term" value="F:DNA binding"/>
    <property type="evidence" value="ECO:0007669"/>
    <property type="project" value="InterPro"/>
</dbReference>
<organism evidence="2 3">
    <name type="scientific">Mycolicibacterium aurum</name>
    <name type="common">Mycobacterium aurum</name>
    <dbReference type="NCBI Taxonomy" id="1791"/>
    <lineage>
        <taxon>Bacteria</taxon>
        <taxon>Bacillati</taxon>
        <taxon>Actinomycetota</taxon>
        <taxon>Actinomycetes</taxon>
        <taxon>Mycobacteriales</taxon>
        <taxon>Mycobacteriaceae</taxon>
        <taxon>Mycolicibacterium</taxon>
    </lineage>
</organism>
<dbReference type="InterPro" id="IPR010982">
    <property type="entry name" value="Lambda_DNA-bd_dom_sf"/>
</dbReference>
<dbReference type="KEGG" id="mauu:NCTC10437_00227"/>
<dbReference type="Gene3D" id="1.10.260.40">
    <property type="entry name" value="lambda repressor-like DNA-binding domains"/>
    <property type="match status" value="1"/>
</dbReference>
<sequence>MRYTLSGECDRLNLEGVAEFGAYLRSRRAALRPADVGLTSTGVRRVPGLRREEVALLAGVSVDYYGRLEQGRERSPSVQVVESLAGALRLDNDGRIHLFRLAGLAPRAPVRPSSDRVDPGLHRLMDSWPDNPALVYNRAYDILAANPMANALFGELGAVGNLMLLVFTDPRARDFYADWHAVAADSVAGFRMAYGSAPDDPRAKAVLAELLAVAEFRTLWERQEARRKCLARKTFRHPEVGTVTLNMQTFDVRSAPGQELIVYDADPGTPSADALQLLGSIAATGRQHENSVASRSTRLH</sequence>
<dbReference type="EMBL" id="LR134356">
    <property type="protein sequence ID" value="VEG51121.1"/>
    <property type="molecule type" value="Genomic_DNA"/>
</dbReference>
<feature type="domain" description="HTH cro/C1-type" evidence="1">
    <location>
        <begin position="48"/>
        <end position="95"/>
    </location>
</feature>
<dbReference type="InterPro" id="IPR001387">
    <property type="entry name" value="Cro/C1-type_HTH"/>
</dbReference>
<dbReference type="Gene3D" id="3.30.450.180">
    <property type="match status" value="1"/>
</dbReference>
<evidence type="ECO:0000313" key="2">
    <source>
        <dbReference type="EMBL" id="VEG51121.1"/>
    </source>
</evidence>
<proteinExistence type="predicted"/>
<protein>
    <submittedName>
        <fullName evidence="2">XRE family transcriptional regulator</fullName>
    </submittedName>
</protein>
<dbReference type="AlphaFoldDB" id="A0A448IF82"/>
<accession>A0A448IF82</accession>
<name>A0A448IF82_MYCAU</name>
<dbReference type="STRING" id="1791.GCA_001049355_02728"/>